<feature type="region of interest" description="Disordered" evidence="1">
    <location>
        <begin position="133"/>
        <end position="168"/>
    </location>
</feature>
<dbReference type="Gramene" id="CMS261CT">
    <property type="protein sequence ID" value="CMS261CT"/>
    <property type="gene ID" value="CMS261C"/>
</dbReference>
<feature type="region of interest" description="Disordered" evidence="1">
    <location>
        <begin position="859"/>
        <end position="924"/>
    </location>
</feature>
<dbReference type="AlphaFoldDB" id="M1VM01"/>
<feature type="region of interest" description="Disordered" evidence="1">
    <location>
        <begin position="249"/>
        <end position="287"/>
    </location>
</feature>
<evidence type="ECO:0000256" key="1">
    <source>
        <dbReference type="SAM" id="MobiDB-lite"/>
    </source>
</evidence>
<proteinExistence type="predicted"/>
<evidence type="ECO:0000313" key="2">
    <source>
        <dbReference type="EMBL" id="BAM82858.1"/>
    </source>
</evidence>
<sequence>MVSADAPASRRVWPQRLQPTASHIGGCAELISTFFGPAGKPDQDNFGTTLKSGSIRPTHKLEEATTSNAGRGRRGVLQPIALENTPCATASHPRALAAESAHENSGLWAGDLVLSPGTKATLQRAALLSRNANREAPIPANDPAPSAMVRAPTGQSDAPPSPPPEEDFIDTSVVDDSSSLESNMLIQTTSFTQTTIILSERKRKTTRNRNESPQRTHNGCENVRLSQQDFQAAQILKDQNKSDHTNSLAVTIGDSSAPSLTGISSPGRPDTLEQPSLGDKKEGSNRLERTKETLNATADMSAILAVHAGLVQKYANMPPCDSDALTRAKHNESEFLMDNSIAAKQESCLSTMSPMLHGNAVHTVSAAWGASPVVFWESSALRSRRESRGPLTILTWRSRQQLRDNKLALAQVSPDAVLNARAPVASSTSSDGIAPLSGVALDATHHVQRVEVARSANLAPTSAVHVSVPRRVAQVVSSPADASPPEERRRDRSRKTLERRTGYLADEYGSEAVAALTLAPAAVTEDQEHGLDHETYGHTKTDRIPVQKRQGASAVALKSHGGIVRRPEVCTNADAPANKRSGLALPATRGFPERTSDAAEPVRNRDLSPRACKDGTKDPVSSPRGRALQRHRALEPLTLPPQVSSAAQKTCIPPKTYQGLPPRISRRPPGDERAPPRLPAFSKHLEHERYRASAEQALYRVSVDAAAARERPPPRRHTLPPGAAHRPPTVAKTPHLETERRARLRAAADAAAKAASIHQSRTQGARETQKPANSWKPRITVPQTPNVLRHTSVCRRERPKTKEEMDLEEMERGRQAILRMREANERSRRRCLRVQTCTVYRGALDEQVMHGSDDCASAAPGMSGQSSRARSVGTGALFPPWFDKPSTPEPRRRTMPAPSDTTYRTASPLDANWQTSSPTKCAHPAAPSTLGLFRKWRS</sequence>
<gene>
    <name evidence="2" type="ORF">CYME_CMS261C</name>
</gene>
<evidence type="ECO:0000313" key="3">
    <source>
        <dbReference type="Proteomes" id="UP000007014"/>
    </source>
</evidence>
<keyword evidence="3" id="KW-1185">Reference proteome</keyword>
<reference evidence="2 3" key="2">
    <citation type="journal article" date="2007" name="BMC Biol.">
        <title>A 100%-complete sequence reveals unusually simple genomic features in the hot-spring red alga Cyanidioschyzon merolae.</title>
        <authorList>
            <person name="Nozaki H."/>
            <person name="Takano H."/>
            <person name="Misumi O."/>
            <person name="Terasawa K."/>
            <person name="Matsuzaki M."/>
            <person name="Maruyama S."/>
            <person name="Nishida K."/>
            <person name="Yagisawa F."/>
            <person name="Yoshida Y."/>
            <person name="Fujiwara T."/>
            <person name="Takio S."/>
            <person name="Tamura K."/>
            <person name="Chung S.J."/>
            <person name="Nakamura S."/>
            <person name="Kuroiwa H."/>
            <person name="Tanaka K."/>
            <person name="Sato N."/>
            <person name="Kuroiwa T."/>
        </authorList>
    </citation>
    <scope>NUCLEOTIDE SEQUENCE [LARGE SCALE GENOMIC DNA]</scope>
    <source>
        <strain evidence="2 3">10D</strain>
    </source>
</reference>
<feature type="compositionally biased region" description="Polar residues" evidence="1">
    <location>
        <begin position="249"/>
        <end position="264"/>
    </location>
</feature>
<dbReference type="OrthoDB" id="10646460at2759"/>
<accession>M1VM01</accession>
<feature type="region of interest" description="Disordered" evidence="1">
    <location>
        <begin position="474"/>
        <end position="503"/>
    </location>
</feature>
<feature type="region of interest" description="Disordered" evidence="1">
    <location>
        <begin position="652"/>
        <end position="676"/>
    </location>
</feature>
<dbReference type="RefSeq" id="XP_005538894.1">
    <property type="nucleotide sequence ID" value="XM_005538837.1"/>
</dbReference>
<feature type="compositionally biased region" description="Basic and acidic residues" evidence="1">
    <location>
        <begin position="278"/>
        <end position="287"/>
    </location>
</feature>
<organism evidence="2 3">
    <name type="scientific">Cyanidioschyzon merolae (strain NIES-3377 / 10D)</name>
    <name type="common">Unicellular red alga</name>
    <dbReference type="NCBI Taxonomy" id="280699"/>
    <lineage>
        <taxon>Eukaryota</taxon>
        <taxon>Rhodophyta</taxon>
        <taxon>Bangiophyceae</taxon>
        <taxon>Cyanidiales</taxon>
        <taxon>Cyanidiaceae</taxon>
        <taxon>Cyanidioschyzon</taxon>
    </lineage>
</organism>
<dbReference type="KEGG" id="cme:CYME_CMS261C"/>
<dbReference type="Proteomes" id="UP000007014">
    <property type="component" value="Chromosome 19"/>
</dbReference>
<dbReference type="GeneID" id="16997146"/>
<feature type="compositionally biased region" description="Polar residues" evidence="1">
    <location>
        <begin position="757"/>
        <end position="772"/>
    </location>
</feature>
<feature type="region of interest" description="Disordered" evidence="1">
    <location>
        <begin position="706"/>
        <end position="736"/>
    </location>
</feature>
<feature type="region of interest" description="Disordered" evidence="1">
    <location>
        <begin position="197"/>
        <end position="223"/>
    </location>
</feature>
<dbReference type="HOGENOM" id="CLU_312697_0_0_1"/>
<name>M1VM01_CYAM1</name>
<dbReference type="EMBL" id="AP006501">
    <property type="protein sequence ID" value="BAM82858.1"/>
    <property type="molecule type" value="Genomic_DNA"/>
</dbReference>
<feature type="region of interest" description="Disordered" evidence="1">
    <location>
        <begin position="755"/>
        <end position="780"/>
    </location>
</feature>
<protein>
    <submittedName>
        <fullName evidence="2">Uncharacterized protein</fullName>
    </submittedName>
</protein>
<feature type="compositionally biased region" description="Basic and acidic residues" evidence="1">
    <location>
        <begin position="591"/>
        <end position="617"/>
    </location>
</feature>
<feature type="region of interest" description="Disordered" evidence="1">
    <location>
        <begin position="573"/>
        <end position="627"/>
    </location>
</feature>
<reference evidence="2 3" key="1">
    <citation type="journal article" date="2004" name="Nature">
        <title>Genome sequence of the ultrasmall unicellular red alga Cyanidioschyzon merolae 10D.</title>
        <authorList>
            <person name="Matsuzaki M."/>
            <person name="Misumi O."/>
            <person name="Shin-i T."/>
            <person name="Maruyama S."/>
            <person name="Takahara M."/>
            <person name="Miyagishima S."/>
            <person name="Mori T."/>
            <person name="Nishida K."/>
            <person name="Yagisawa F."/>
            <person name="Nishida K."/>
            <person name="Yoshida Y."/>
            <person name="Nishimura Y."/>
            <person name="Nakao S."/>
            <person name="Kobayashi T."/>
            <person name="Momoyama Y."/>
            <person name="Higashiyama T."/>
            <person name="Minoda A."/>
            <person name="Sano M."/>
            <person name="Nomoto H."/>
            <person name="Oishi K."/>
            <person name="Hayashi H."/>
            <person name="Ohta F."/>
            <person name="Nishizaka S."/>
            <person name="Haga S."/>
            <person name="Miura S."/>
            <person name="Morishita T."/>
            <person name="Kabeya Y."/>
            <person name="Terasawa K."/>
            <person name="Suzuki Y."/>
            <person name="Ishii Y."/>
            <person name="Asakawa S."/>
            <person name="Takano H."/>
            <person name="Ohta N."/>
            <person name="Kuroiwa H."/>
            <person name="Tanaka K."/>
            <person name="Shimizu N."/>
            <person name="Sugano S."/>
            <person name="Sato N."/>
            <person name="Nozaki H."/>
            <person name="Ogasawara N."/>
            <person name="Kohara Y."/>
            <person name="Kuroiwa T."/>
        </authorList>
    </citation>
    <scope>NUCLEOTIDE SEQUENCE [LARGE SCALE GENOMIC DNA]</scope>
    <source>
        <strain evidence="2 3">10D</strain>
    </source>
</reference>
<feature type="compositionally biased region" description="Basic and acidic residues" evidence="1">
    <location>
        <begin position="485"/>
        <end position="501"/>
    </location>
</feature>